<dbReference type="Gene3D" id="2.50.20.20">
    <property type="match status" value="1"/>
</dbReference>
<reference evidence="2 3" key="1">
    <citation type="submission" date="2020-03" db="EMBL/GenBank/DDBJ databases">
        <title>Sequencing the genomes of 1000 actinobacteria strains.</title>
        <authorList>
            <person name="Klenk H.-P."/>
        </authorList>
    </citation>
    <scope>NUCLEOTIDE SEQUENCE [LARGE SCALE GENOMIC DNA]</scope>
    <source>
        <strain evidence="2 3">DSM 45490</strain>
    </source>
</reference>
<proteinExistence type="predicted"/>
<dbReference type="Proteomes" id="UP000555407">
    <property type="component" value="Unassembled WGS sequence"/>
</dbReference>
<gene>
    <name evidence="2" type="ORF">BJY22_001500</name>
</gene>
<dbReference type="RefSeq" id="WP_167204703.1">
    <property type="nucleotide sequence ID" value="NZ_JAASRO010000001.1"/>
</dbReference>
<name>A0A7X5V6Z5_9ACTN</name>
<dbReference type="PROSITE" id="PS51257">
    <property type="entry name" value="PROKAR_LIPOPROTEIN"/>
    <property type="match status" value="1"/>
</dbReference>
<evidence type="ECO:0000313" key="2">
    <source>
        <dbReference type="EMBL" id="NIK55783.1"/>
    </source>
</evidence>
<feature type="signal peptide" evidence="1">
    <location>
        <begin position="1"/>
        <end position="21"/>
    </location>
</feature>
<dbReference type="EMBL" id="JAASRO010000001">
    <property type="protein sequence ID" value="NIK55783.1"/>
    <property type="molecule type" value="Genomic_DNA"/>
</dbReference>
<evidence type="ECO:0000256" key="1">
    <source>
        <dbReference type="SAM" id="SignalP"/>
    </source>
</evidence>
<comment type="caution">
    <text evidence="2">The sequence shown here is derived from an EMBL/GenBank/DDBJ whole genome shotgun (WGS) entry which is preliminary data.</text>
</comment>
<accession>A0A7X5V6Z5</accession>
<feature type="chain" id="PRO_5038994602" description="LppX_LprAFG lipoprotein" evidence="1">
    <location>
        <begin position="22"/>
        <end position="264"/>
    </location>
</feature>
<sequence length="264" mass="27800">MKLRAAIATAAAVPLALGLTACGGTESTGYRPSAPSFTPVSPIATTAPLKAASGAHLNTASFMPAMKKGMAGKDTARLTMRMVAGRQTMTMAGVLSLDPLAAQLDMNGAEFGGRTKMILVDDVVYLSTPELPAGKYVKIDANSDDPLARSLGELLEQMDPTKIYDAFDAGLQAAEYIKTETLSGHKVDRYAVTVDVAAALKAQGEKVPAGMPKHVVYTIWMGSKDHLMYKVSFDMQGVSATMTATDWGKPVTIDAPAAKDIVSR</sequence>
<evidence type="ECO:0008006" key="4">
    <source>
        <dbReference type="Google" id="ProtNLM"/>
    </source>
</evidence>
<organism evidence="2 3">
    <name type="scientific">Kribbella shirazensis</name>
    <dbReference type="NCBI Taxonomy" id="1105143"/>
    <lineage>
        <taxon>Bacteria</taxon>
        <taxon>Bacillati</taxon>
        <taxon>Actinomycetota</taxon>
        <taxon>Actinomycetes</taxon>
        <taxon>Propionibacteriales</taxon>
        <taxon>Kribbellaceae</taxon>
        <taxon>Kribbella</taxon>
    </lineage>
</organism>
<protein>
    <recommendedName>
        <fullName evidence="4">LppX_LprAFG lipoprotein</fullName>
    </recommendedName>
</protein>
<keyword evidence="1" id="KW-0732">Signal</keyword>
<dbReference type="SUPFAM" id="SSF89392">
    <property type="entry name" value="Prokaryotic lipoproteins and lipoprotein localization factors"/>
    <property type="match status" value="1"/>
</dbReference>
<dbReference type="AlphaFoldDB" id="A0A7X5V6Z5"/>
<dbReference type="InterPro" id="IPR029046">
    <property type="entry name" value="LolA/LolB/LppX"/>
</dbReference>
<evidence type="ECO:0000313" key="3">
    <source>
        <dbReference type="Proteomes" id="UP000555407"/>
    </source>
</evidence>
<keyword evidence="3" id="KW-1185">Reference proteome</keyword>